<evidence type="ECO:0000256" key="1">
    <source>
        <dbReference type="SAM" id="MobiDB-lite"/>
    </source>
</evidence>
<accession>A0A8T1S2R0</accession>
<keyword evidence="3" id="KW-1185">Reference proteome</keyword>
<feature type="compositionally biased region" description="Pro residues" evidence="1">
    <location>
        <begin position="155"/>
        <end position="168"/>
    </location>
</feature>
<dbReference type="AlphaFoldDB" id="A0A8T1S2R0"/>
<evidence type="ECO:0000313" key="3">
    <source>
        <dbReference type="Proteomes" id="UP000765507"/>
    </source>
</evidence>
<dbReference type="EMBL" id="JAHGAV010001054">
    <property type="protein sequence ID" value="KAG6922955.1"/>
    <property type="molecule type" value="Genomic_DNA"/>
</dbReference>
<feature type="compositionally biased region" description="Low complexity" evidence="1">
    <location>
        <begin position="169"/>
        <end position="178"/>
    </location>
</feature>
<evidence type="ECO:0000313" key="2">
    <source>
        <dbReference type="EMBL" id="KAG6922955.1"/>
    </source>
</evidence>
<feature type="non-terminal residue" evidence="2">
    <location>
        <position position="1"/>
    </location>
</feature>
<feature type="compositionally biased region" description="Basic and acidic residues" evidence="1">
    <location>
        <begin position="67"/>
        <end position="78"/>
    </location>
</feature>
<gene>
    <name evidence="2" type="ORF">G0U57_000375</name>
</gene>
<name>A0A8T1S2R0_CHESE</name>
<protein>
    <submittedName>
        <fullName evidence="2">Uncharacterized protein</fullName>
    </submittedName>
</protein>
<sequence>PGGGASSEPGQRAGAEPGGCPAGCTGRGQELSSALQGRGADPSPAEWRGPALMAWFLSLIAKGPEASGRRDRPAREPDTPMPQLSARGAAGTAHELRKTAERLQARLEALKGSSDPETLEFLQALEAPVDIASRVLVENQRLRRELEELKGRLAAPPPLKPASQPPAPWASSPWTSQTSPSWASRSTALALQVCVSGKTAGCERQFLDQVAQRLAAQGIALQTEEYEPRSSRPLLLFCPISSRSGTDISNALEGIPAARTTILVVLHHQPSERDELYASSKREAQHPALLHTADGCFSTRSGFYPCRANTAAVASVAATLQQLAVGGH</sequence>
<comment type="caution">
    <text evidence="2">The sequence shown here is derived from an EMBL/GenBank/DDBJ whole genome shotgun (WGS) entry which is preliminary data.</text>
</comment>
<feature type="region of interest" description="Disordered" evidence="1">
    <location>
        <begin position="153"/>
        <end position="178"/>
    </location>
</feature>
<dbReference type="PANTHER" id="PTHR34488">
    <property type="entry name" value="SI:CH211-245H14.1-RELATED"/>
    <property type="match status" value="1"/>
</dbReference>
<feature type="region of interest" description="Disordered" evidence="1">
    <location>
        <begin position="1"/>
        <end position="47"/>
    </location>
</feature>
<dbReference type="OrthoDB" id="8446971at2759"/>
<dbReference type="Proteomes" id="UP000765507">
    <property type="component" value="Unassembled WGS sequence"/>
</dbReference>
<organism evidence="2 3">
    <name type="scientific">Chelydra serpentina</name>
    <name type="common">Snapping turtle</name>
    <name type="synonym">Testudo serpentina</name>
    <dbReference type="NCBI Taxonomy" id="8475"/>
    <lineage>
        <taxon>Eukaryota</taxon>
        <taxon>Metazoa</taxon>
        <taxon>Chordata</taxon>
        <taxon>Craniata</taxon>
        <taxon>Vertebrata</taxon>
        <taxon>Euteleostomi</taxon>
        <taxon>Archelosauria</taxon>
        <taxon>Testudinata</taxon>
        <taxon>Testudines</taxon>
        <taxon>Cryptodira</taxon>
        <taxon>Durocryptodira</taxon>
        <taxon>Americhelydia</taxon>
        <taxon>Chelydroidea</taxon>
        <taxon>Chelydridae</taxon>
        <taxon>Chelydra</taxon>
    </lineage>
</organism>
<feature type="region of interest" description="Disordered" evidence="1">
    <location>
        <begin position="64"/>
        <end position="95"/>
    </location>
</feature>
<dbReference type="PANTHER" id="PTHR34488:SF1">
    <property type="entry name" value="SI:CH211-245H14.1-RELATED"/>
    <property type="match status" value="1"/>
</dbReference>
<proteinExistence type="predicted"/>
<reference evidence="2 3" key="1">
    <citation type="journal article" date="2020" name="G3 (Bethesda)">
        <title>Draft Genome of the Common Snapping Turtle, Chelydra serpentina, a Model for Phenotypic Plasticity in Reptiles.</title>
        <authorList>
            <person name="Das D."/>
            <person name="Singh S.K."/>
            <person name="Bierstedt J."/>
            <person name="Erickson A."/>
            <person name="Galli G.L.J."/>
            <person name="Crossley D.A. 2nd"/>
            <person name="Rhen T."/>
        </authorList>
    </citation>
    <scope>NUCLEOTIDE SEQUENCE [LARGE SCALE GENOMIC DNA]</scope>
    <source>
        <strain evidence="2">KW</strain>
    </source>
</reference>